<dbReference type="InterPro" id="IPR000182">
    <property type="entry name" value="GNAT_dom"/>
</dbReference>
<dbReference type="PROSITE" id="PS51186">
    <property type="entry name" value="GNAT"/>
    <property type="match status" value="2"/>
</dbReference>
<feature type="domain" description="N-acetyltransferase" evidence="1">
    <location>
        <begin position="172"/>
        <end position="306"/>
    </location>
</feature>
<dbReference type="EMBL" id="BAAABX010000050">
    <property type="protein sequence ID" value="GAA0420202.1"/>
    <property type="molecule type" value="Genomic_DNA"/>
</dbReference>
<dbReference type="InterPro" id="IPR016181">
    <property type="entry name" value="Acyl_CoA_acyltransferase"/>
</dbReference>
<evidence type="ECO:0000259" key="1">
    <source>
        <dbReference type="PROSITE" id="PS51186"/>
    </source>
</evidence>
<evidence type="ECO:0000313" key="2">
    <source>
        <dbReference type="EMBL" id="GAA0420202.1"/>
    </source>
</evidence>
<feature type="domain" description="N-acetyltransferase" evidence="1">
    <location>
        <begin position="1"/>
        <end position="153"/>
    </location>
</feature>
<dbReference type="PANTHER" id="PTHR43138">
    <property type="entry name" value="ACETYLTRANSFERASE, GNAT FAMILY"/>
    <property type="match status" value="1"/>
</dbReference>
<dbReference type="Gene3D" id="3.40.630.30">
    <property type="match status" value="2"/>
</dbReference>
<dbReference type="Pfam" id="PF00583">
    <property type="entry name" value="Acetyltransf_1"/>
    <property type="match status" value="1"/>
</dbReference>
<gene>
    <name evidence="2" type="ORF">GCM10010357_46930</name>
</gene>
<dbReference type="InterPro" id="IPR052742">
    <property type="entry name" value="Mito_N-acetyltransferase"/>
</dbReference>
<name>A0ABN0YY26_9ACTN</name>
<protein>
    <recommendedName>
        <fullName evidence="1">N-acetyltransferase domain-containing protein</fullName>
    </recommendedName>
</protein>
<proteinExistence type="predicted"/>
<dbReference type="PANTHER" id="PTHR43138:SF1">
    <property type="entry name" value="N-ACETYLTRANSFERASE ACA1"/>
    <property type="match status" value="1"/>
</dbReference>
<dbReference type="SUPFAM" id="SSF55729">
    <property type="entry name" value="Acyl-CoA N-acyltransferases (Nat)"/>
    <property type="match status" value="2"/>
</dbReference>
<keyword evidence="3" id="KW-1185">Reference proteome</keyword>
<evidence type="ECO:0000313" key="3">
    <source>
        <dbReference type="Proteomes" id="UP001500879"/>
    </source>
</evidence>
<dbReference type="CDD" id="cd04301">
    <property type="entry name" value="NAT_SF"/>
    <property type="match status" value="2"/>
</dbReference>
<organism evidence="2 3">
    <name type="scientific">Streptomyces luteireticuli</name>
    <dbReference type="NCBI Taxonomy" id="173858"/>
    <lineage>
        <taxon>Bacteria</taxon>
        <taxon>Bacillati</taxon>
        <taxon>Actinomycetota</taxon>
        <taxon>Actinomycetes</taxon>
        <taxon>Kitasatosporales</taxon>
        <taxon>Streptomycetaceae</taxon>
        <taxon>Streptomyces</taxon>
    </lineage>
</organism>
<dbReference type="Pfam" id="PF13508">
    <property type="entry name" value="Acetyltransf_7"/>
    <property type="match status" value="1"/>
</dbReference>
<sequence length="313" mass="32922">MDWPAIWSFFREIVAAGETFPYPPDIGPDEARELWMARPPGRVTVAVDEASGAVLGTANMAANRPGNGSHVASASYMVDPAVAGRGVGRALVEDSLGWARNAGFRGMQFNAVVESNTRAVGLYRSLGFEVVGTVPGAFRHPRLGFVGLHVMYRALGGEPEVSASGPTPGPALTVGDADPVLLDRLTEELIAHNSAATGASDRGALTVKAVDPGGQLIGGLTARTWGGLCTVDLLWVRKDSRKDGWGGRILRAAEAEALRRGCDRAAVSSFTFQAPGFYRRHGYVETGRSPGIPGGHTDVHLFKSLTGGPTAPH</sequence>
<comment type="caution">
    <text evidence="2">The sequence shown here is derived from an EMBL/GenBank/DDBJ whole genome shotgun (WGS) entry which is preliminary data.</text>
</comment>
<dbReference type="Proteomes" id="UP001500879">
    <property type="component" value="Unassembled WGS sequence"/>
</dbReference>
<accession>A0ABN0YY26</accession>
<reference evidence="2 3" key="1">
    <citation type="journal article" date="2019" name="Int. J. Syst. Evol. Microbiol.">
        <title>The Global Catalogue of Microorganisms (GCM) 10K type strain sequencing project: providing services to taxonomists for standard genome sequencing and annotation.</title>
        <authorList>
            <consortium name="The Broad Institute Genomics Platform"/>
            <consortium name="The Broad Institute Genome Sequencing Center for Infectious Disease"/>
            <person name="Wu L."/>
            <person name="Ma J."/>
        </authorList>
    </citation>
    <scope>NUCLEOTIDE SEQUENCE [LARGE SCALE GENOMIC DNA]</scope>
    <source>
        <strain evidence="2 3">JCM 4788</strain>
    </source>
</reference>